<evidence type="ECO:0000259" key="3">
    <source>
        <dbReference type="Pfam" id="PF13786"/>
    </source>
</evidence>
<proteinExistence type="predicted"/>
<keyword evidence="1" id="KW-0175">Coiled coil</keyword>
<evidence type="ECO:0000256" key="1">
    <source>
        <dbReference type="SAM" id="Coils"/>
    </source>
</evidence>
<accession>A0A840PNX8</accession>
<dbReference type="InterPro" id="IPR041916">
    <property type="entry name" value="Anti_sigma_zinc_sf"/>
</dbReference>
<dbReference type="AlphaFoldDB" id="A0A840PNX8"/>
<keyword evidence="2" id="KW-0812">Transmembrane</keyword>
<dbReference type="Pfam" id="PF13786">
    <property type="entry name" value="DUF4179"/>
    <property type="match status" value="1"/>
</dbReference>
<evidence type="ECO:0000313" key="5">
    <source>
        <dbReference type="Proteomes" id="UP000557217"/>
    </source>
</evidence>
<organism evidence="4 5">
    <name type="scientific">Ureibacillus thermosphaericus</name>
    <dbReference type="NCBI Taxonomy" id="51173"/>
    <lineage>
        <taxon>Bacteria</taxon>
        <taxon>Bacillati</taxon>
        <taxon>Bacillota</taxon>
        <taxon>Bacilli</taxon>
        <taxon>Bacillales</taxon>
        <taxon>Caryophanaceae</taxon>
        <taxon>Ureibacillus</taxon>
    </lineage>
</organism>
<comment type="caution">
    <text evidence="4">The sequence shown here is derived from an EMBL/GenBank/DDBJ whole genome shotgun (WGS) entry which is preliminary data.</text>
</comment>
<protein>
    <recommendedName>
        <fullName evidence="3">DUF4179 domain-containing protein</fullName>
    </recommendedName>
</protein>
<keyword evidence="2" id="KW-1133">Transmembrane helix</keyword>
<name>A0A840PNX8_URETH</name>
<evidence type="ECO:0000313" key="4">
    <source>
        <dbReference type="EMBL" id="MBB5147620.1"/>
    </source>
</evidence>
<feature type="transmembrane region" description="Helical" evidence="2">
    <location>
        <begin position="83"/>
        <end position="101"/>
    </location>
</feature>
<feature type="domain" description="DUF4179" evidence="3">
    <location>
        <begin position="76"/>
        <end position="164"/>
    </location>
</feature>
<keyword evidence="2" id="KW-0472">Membrane</keyword>
<dbReference type="Proteomes" id="UP000557217">
    <property type="component" value="Unassembled WGS sequence"/>
</dbReference>
<gene>
    <name evidence="4" type="ORF">HNR36_000001</name>
</gene>
<dbReference type="EMBL" id="JACHGZ010000001">
    <property type="protein sequence ID" value="MBB5147620.1"/>
    <property type="molecule type" value="Genomic_DNA"/>
</dbReference>
<dbReference type="InterPro" id="IPR025436">
    <property type="entry name" value="DUF4179"/>
</dbReference>
<keyword evidence="5" id="KW-1185">Reference proteome</keyword>
<evidence type="ECO:0000256" key="2">
    <source>
        <dbReference type="SAM" id="Phobius"/>
    </source>
</evidence>
<dbReference type="Gene3D" id="2.60.40.1630">
    <property type="entry name" value="bacillus anthracis domain"/>
    <property type="match status" value="1"/>
</dbReference>
<dbReference type="Gene3D" id="1.10.10.1320">
    <property type="entry name" value="Anti-sigma factor, zinc-finger domain"/>
    <property type="match status" value="1"/>
</dbReference>
<reference evidence="4 5" key="1">
    <citation type="submission" date="2020-08" db="EMBL/GenBank/DDBJ databases">
        <title>Genomic Encyclopedia of Type Strains, Phase IV (KMG-IV): sequencing the most valuable type-strain genomes for metagenomic binning, comparative biology and taxonomic classification.</title>
        <authorList>
            <person name="Goeker M."/>
        </authorList>
    </citation>
    <scope>NUCLEOTIDE SEQUENCE [LARGE SCALE GENOMIC DNA]</scope>
    <source>
        <strain evidence="4 5">DSM 10633</strain>
    </source>
</reference>
<dbReference type="RefSeq" id="WP_016837022.1">
    <property type="nucleotide sequence ID" value="NZ_JAAXPW010000001.1"/>
</dbReference>
<sequence>MVCPKDDKLFDYIEGILEDNEKDLMERHIQSCPYCEQQLELLLKENELLEQTLKSPILPDDFAEKIVDQLEPHKRKKNRPLKWVLGTAASALLAGGVFMSVSPSVAKLVGGIFSSETVDEGLRMAIDTDIATPVNLSATDADITLHIEDLIADTSRIAFSYRVTNQQGKVLNPFIGDADLYSIKVLDEHQNEVELNSMSWGLHDDYGIYEISLVNIDNFTKGTVRLDIHHLAGKDGQWQIDIPIDLTSAYEQQKVVALNESYEVEGVKIHLDKVNYATSTTDIYYQLEYTEEVKERLKQQLKQKELQFNNEIVQFLYFPSIGYRIENGKGVVLGYENIYFSKERGHPVSENMLSGMGQWDGEPSELGPYKQIDSFVPNKNAEEELYFVVDTIYRPKISEFSITFNPKELPKTFEYNGYELTIDSVQEKTDYSLQKSWMPIQRQKSVEIQLSGFALQKAPNIEKWALEDEKGNKYTIHHGGSTLDETDQQGRFKRTFELVSSELEKIPEEMTLHIIAETEVIPLKNEIRIPLFKN</sequence>
<feature type="coiled-coil region" evidence="1">
    <location>
        <begin position="287"/>
        <end position="314"/>
    </location>
</feature>